<dbReference type="Proteomes" id="UP001141552">
    <property type="component" value="Unassembled WGS sequence"/>
</dbReference>
<dbReference type="GO" id="GO:0012505">
    <property type="term" value="C:endomembrane system"/>
    <property type="evidence" value="ECO:0007669"/>
    <property type="project" value="UniProtKB-SubCell"/>
</dbReference>
<dbReference type="Pfam" id="PF11904">
    <property type="entry name" value="ANKRD13_C"/>
    <property type="match status" value="1"/>
</dbReference>
<evidence type="ECO:0000256" key="2">
    <source>
        <dbReference type="ARBA" id="ARBA00022737"/>
    </source>
</evidence>
<dbReference type="GO" id="GO:0005737">
    <property type="term" value="C:cytoplasm"/>
    <property type="evidence" value="ECO:0007669"/>
    <property type="project" value="TreeGrafter"/>
</dbReference>
<evidence type="ECO:0000313" key="5">
    <source>
        <dbReference type="EMBL" id="KAJ4849609.1"/>
    </source>
</evidence>
<dbReference type="Pfam" id="PF14009">
    <property type="entry name" value="PADRE"/>
    <property type="match status" value="1"/>
</dbReference>
<dbReference type="OrthoDB" id="1688863at2759"/>
<dbReference type="PANTHER" id="PTHR12447">
    <property type="entry name" value="ANKYRIN REPEAT DOMAIN-CONTAINING PROTEIN 13"/>
    <property type="match status" value="1"/>
</dbReference>
<accession>A0A9Q0GJA1</accession>
<evidence type="ECO:0000259" key="4">
    <source>
        <dbReference type="Pfam" id="PF11904"/>
    </source>
</evidence>
<organism evidence="5 6">
    <name type="scientific">Turnera subulata</name>
    <dbReference type="NCBI Taxonomy" id="218843"/>
    <lineage>
        <taxon>Eukaryota</taxon>
        <taxon>Viridiplantae</taxon>
        <taxon>Streptophyta</taxon>
        <taxon>Embryophyta</taxon>
        <taxon>Tracheophyta</taxon>
        <taxon>Spermatophyta</taxon>
        <taxon>Magnoliopsida</taxon>
        <taxon>eudicotyledons</taxon>
        <taxon>Gunneridae</taxon>
        <taxon>Pentapetalae</taxon>
        <taxon>rosids</taxon>
        <taxon>fabids</taxon>
        <taxon>Malpighiales</taxon>
        <taxon>Passifloraceae</taxon>
        <taxon>Turnera</taxon>
    </lineage>
</organism>
<dbReference type="InterPro" id="IPR025322">
    <property type="entry name" value="PADRE_dom"/>
</dbReference>
<dbReference type="InterPro" id="IPR021832">
    <property type="entry name" value="ANKRD13"/>
</dbReference>
<evidence type="ECO:0000256" key="1">
    <source>
        <dbReference type="ARBA" id="ARBA00004308"/>
    </source>
</evidence>
<evidence type="ECO:0000256" key="3">
    <source>
        <dbReference type="ARBA" id="ARBA00023136"/>
    </source>
</evidence>
<name>A0A9Q0GJA1_9ROSI</name>
<sequence>MGNCLVVQENTIKVIKPDGKILEYRAPVRVEQVLSGFSNHAISDSLQVLHHLLPDTNLNGGQLYYLVPLPLPILSVVPTMVKKKVRFSIPEDQKEKEEEEEEVQENGVVRIKLVISKQKLQEMLQRGGISVEDMVSHLSSRSTASTQGADESLQNAAGWNPLQEALCRRSSEIALILLRLHHRSAWAKWRRRLPRLIVVLCRMRDFYMEILFHFESSVIPFVAKIAPSDTYKIWKRDGNLRADTSLTGFNGLKIQRADQSFLFLGDGNPIQNVPSSSLLVLFSTRAGSPMSESDIAGFCAQINVYQ</sequence>
<proteinExistence type="predicted"/>
<protein>
    <recommendedName>
        <fullName evidence="4">Ankyrin repeat domain-containing protein</fullName>
    </recommendedName>
</protein>
<keyword evidence="2" id="KW-0677">Repeat</keyword>
<dbReference type="PANTHER" id="PTHR12447:SF7">
    <property type="entry name" value="ANKYRIN REPEAT FAMILY PROTEIN"/>
    <property type="match status" value="1"/>
</dbReference>
<evidence type="ECO:0000313" key="6">
    <source>
        <dbReference type="Proteomes" id="UP001141552"/>
    </source>
</evidence>
<dbReference type="InterPro" id="IPR055285">
    <property type="entry name" value="ANKRD13_C"/>
</dbReference>
<dbReference type="AlphaFoldDB" id="A0A9Q0GJA1"/>
<reference evidence="5" key="2">
    <citation type="journal article" date="2023" name="Plants (Basel)">
        <title>Annotation of the Turnera subulata (Passifloraceae) Draft Genome Reveals the S-Locus Evolved after the Divergence of Turneroideae from Passifloroideae in a Stepwise Manner.</title>
        <authorList>
            <person name="Henning P.M."/>
            <person name="Roalson E.H."/>
            <person name="Mir W."/>
            <person name="McCubbin A.G."/>
            <person name="Shore J.S."/>
        </authorList>
    </citation>
    <scope>NUCLEOTIDE SEQUENCE</scope>
    <source>
        <strain evidence="5">F60SS</strain>
    </source>
</reference>
<keyword evidence="6" id="KW-1185">Reference proteome</keyword>
<comment type="caution">
    <text evidence="5">The sequence shown here is derived from an EMBL/GenBank/DDBJ whole genome shotgun (WGS) entry which is preliminary data.</text>
</comment>
<dbReference type="EMBL" id="JAKUCV010000543">
    <property type="protein sequence ID" value="KAJ4849609.1"/>
    <property type="molecule type" value="Genomic_DNA"/>
</dbReference>
<keyword evidence="3" id="KW-0472">Membrane</keyword>
<reference evidence="5" key="1">
    <citation type="submission" date="2022-02" db="EMBL/GenBank/DDBJ databases">
        <authorList>
            <person name="Henning P.M."/>
            <person name="McCubbin A.G."/>
            <person name="Shore J.S."/>
        </authorList>
    </citation>
    <scope>NUCLEOTIDE SEQUENCE</scope>
    <source>
        <strain evidence="5">F60SS</strain>
        <tissue evidence="5">Leaves</tissue>
    </source>
</reference>
<feature type="domain" description="Ankyrin repeat" evidence="4">
    <location>
        <begin position="241"/>
        <end position="281"/>
    </location>
</feature>
<gene>
    <name evidence="5" type="ORF">Tsubulata_020965</name>
</gene>
<comment type="subcellular location">
    <subcellularLocation>
        <location evidence="1">Endomembrane system</location>
    </subcellularLocation>
</comment>